<dbReference type="InterPro" id="IPR001478">
    <property type="entry name" value="PDZ"/>
</dbReference>
<dbReference type="PROSITE" id="PS50106">
    <property type="entry name" value="PDZ"/>
    <property type="match status" value="1"/>
</dbReference>
<dbReference type="AlphaFoldDB" id="A0A0B5AMS0"/>
<dbReference type="STRING" id="1508404.JMA_20890"/>
<dbReference type="KEGG" id="jeo:JMA_20890"/>
<sequence>MFNKLILVILILSSVTAHFCSAAELIPGGQSIGIVLESNGVLVTGFYAPANEKSPSERTGIKIGDRISSVNHTRVNTVEELNSAIKKAETKKQVRLEVIRDKNTLIKNVTVMKNEKGEKQLGFLQSMKFWVLERSRIFILKHSVSVR</sequence>
<dbReference type="BioCyc" id="JESP1508404:G14D9-11344-MONOMER"/>
<dbReference type="HOGENOM" id="CLU_1765580_0_0_9"/>
<organism evidence="3 4">
    <name type="scientific">Jeotgalibacillus malaysiensis</name>
    <dbReference type="NCBI Taxonomy" id="1508404"/>
    <lineage>
        <taxon>Bacteria</taxon>
        <taxon>Bacillati</taxon>
        <taxon>Bacillota</taxon>
        <taxon>Bacilli</taxon>
        <taxon>Bacillales</taxon>
        <taxon>Caryophanaceae</taxon>
        <taxon>Jeotgalibacillus</taxon>
    </lineage>
</organism>
<evidence type="ECO:0000313" key="4">
    <source>
        <dbReference type="Proteomes" id="UP000031449"/>
    </source>
</evidence>
<reference evidence="3 4" key="1">
    <citation type="submission" date="2014-08" db="EMBL/GenBank/DDBJ databases">
        <title>Complete genome of a marine bacteria Jeotgalibacillus malaysiensis.</title>
        <authorList>
            <person name="Yaakop A.S."/>
            <person name="Chan K.-G."/>
            <person name="Goh K.M."/>
        </authorList>
    </citation>
    <scope>NUCLEOTIDE SEQUENCE [LARGE SCALE GENOMIC DNA]</scope>
    <source>
        <strain evidence="3 4">D5</strain>
    </source>
</reference>
<feature type="signal peptide" evidence="1">
    <location>
        <begin position="1"/>
        <end position="22"/>
    </location>
</feature>
<feature type="chain" id="PRO_5002098081" description="PDZ domain-containing protein" evidence="1">
    <location>
        <begin position="23"/>
        <end position="147"/>
    </location>
</feature>
<proteinExistence type="predicted"/>
<protein>
    <recommendedName>
        <fullName evidence="2">PDZ domain-containing protein</fullName>
    </recommendedName>
</protein>
<keyword evidence="4" id="KW-1185">Reference proteome</keyword>
<dbReference type="Proteomes" id="UP000031449">
    <property type="component" value="Chromosome"/>
</dbReference>
<accession>A0A0B5AMS0</accession>
<dbReference type="Gene3D" id="2.30.42.10">
    <property type="match status" value="1"/>
</dbReference>
<dbReference type="SUPFAM" id="SSF50156">
    <property type="entry name" value="PDZ domain-like"/>
    <property type="match status" value="1"/>
</dbReference>
<keyword evidence="1" id="KW-0732">Signal</keyword>
<gene>
    <name evidence="3" type="ORF">JMA_20890</name>
</gene>
<evidence type="ECO:0000256" key="1">
    <source>
        <dbReference type="SAM" id="SignalP"/>
    </source>
</evidence>
<evidence type="ECO:0000313" key="3">
    <source>
        <dbReference type="EMBL" id="AJD91406.1"/>
    </source>
</evidence>
<dbReference type="EMBL" id="CP009416">
    <property type="protein sequence ID" value="AJD91406.1"/>
    <property type="molecule type" value="Genomic_DNA"/>
</dbReference>
<dbReference type="Pfam" id="PF13180">
    <property type="entry name" value="PDZ_2"/>
    <property type="match status" value="1"/>
</dbReference>
<name>A0A0B5AMS0_9BACL</name>
<dbReference type="SMART" id="SM00228">
    <property type="entry name" value="PDZ"/>
    <property type="match status" value="1"/>
</dbReference>
<feature type="domain" description="PDZ" evidence="2">
    <location>
        <begin position="29"/>
        <end position="102"/>
    </location>
</feature>
<dbReference type="InterPro" id="IPR036034">
    <property type="entry name" value="PDZ_sf"/>
</dbReference>
<evidence type="ECO:0000259" key="2">
    <source>
        <dbReference type="PROSITE" id="PS50106"/>
    </source>
</evidence>